<sequence length="57" mass="6530">MNRLFRCATLRVDGKLRTARFWCLSLLREYIYAIARSEGAEGAEGAEEIIDQYGFAQ</sequence>
<dbReference type="RefSeq" id="WP_390326169.1">
    <property type="nucleotide sequence ID" value="NZ_JBHRTP010000008.1"/>
</dbReference>
<organism evidence="1 2">
    <name type="scientific">Undibacterium arcticum</name>
    <dbReference type="NCBI Taxonomy" id="1762892"/>
    <lineage>
        <taxon>Bacteria</taxon>
        <taxon>Pseudomonadati</taxon>
        <taxon>Pseudomonadota</taxon>
        <taxon>Betaproteobacteria</taxon>
        <taxon>Burkholderiales</taxon>
        <taxon>Oxalobacteraceae</taxon>
        <taxon>Undibacterium</taxon>
    </lineage>
</organism>
<keyword evidence="2" id="KW-1185">Reference proteome</keyword>
<gene>
    <name evidence="1" type="ORF">ACFOFO_03155</name>
</gene>
<evidence type="ECO:0000313" key="2">
    <source>
        <dbReference type="Proteomes" id="UP001595530"/>
    </source>
</evidence>
<name>A0ABV7EYB9_9BURK</name>
<protein>
    <submittedName>
        <fullName evidence="1">Uncharacterized protein</fullName>
    </submittedName>
</protein>
<reference evidence="2" key="1">
    <citation type="journal article" date="2019" name="Int. J. Syst. Evol. Microbiol.">
        <title>The Global Catalogue of Microorganisms (GCM) 10K type strain sequencing project: providing services to taxonomists for standard genome sequencing and annotation.</title>
        <authorList>
            <consortium name="The Broad Institute Genomics Platform"/>
            <consortium name="The Broad Institute Genome Sequencing Center for Infectious Disease"/>
            <person name="Wu L."/>
            <person name="Ma J."/>
        </authorList>
    </citation>
    <scope>NUCLEOTIDE SEQUENCE [LARGE SCALE GENOMIC DNA]</scope>
    <source>
        <strain evidence="2">KCTC 42986</strain>
    </source>
</reference>
<proteinExistence type="predicted"/>
<comment type="caution">
    <text evidence="1">The sequence shown here is derived from an EMBL/GenBank/DDBJ whole genome shotgun (WGS) entry which is preliminary data.</text>
</comment>
<evidence type="ECO:0000313" key="1">
    <source>
        <dbReference type="EMBL" id="MFC3106964.1"/>
    </source>
</evidence>
<dbReference type="EMBL" id="JBHRTP010000008">
    <property type="protein sequence ID" value="MFC3106964.1"/>
    <property type="molecule type" value="Genomic_DNA"/>
</dbReference>
<accession>A0ABV7EYB9</accession>
<dbReference type="Proteomes" id="UP001595530">
    <property type="component" value="Unassembled WGS sequence"/>
</dbReference>